<dbReference type="InterPro" id="IPR036259">
    <property type="entry name" value="MFS_trans_sf"/>
</dbReference>
<dbReference type="EMBL" id="JBHUKS010000001">
    <property type="protein sequence ID" value="MFD2465819.1"/>
    <property type="molecule type" value="Genomic_DNA"/>
</dbReference>
<feature type="transmembrane region" description="Helical" evidence="5">
    <location>
        <begin position="283"/>
        <end position="304"/>
    </location>
</feature>
<accession>A0ABW5GZ14</accession>
<feature type="transmembrane region" description="Helical" evidence="5">
    <location>
        <begin position="251"/>
        <end position="271"/>
    </location>
</feature>
<feature type="transmembrane region" description="Helical" evidence="5">
    <location>
        <begin position="42"/>
        <end position="63"/>
    </location>
</feature>
<dbReference type="PANTHER" id="PTHR42718">
    <property type="entry name" value="MAJOR FACILITATOR SUPERFAMILY MULTIDRUG TRANSPORTER MFSC"/>
    <property type="match status" value="1"/>
</dbReference>
<feature type="domain" description="Major facilitator superfamily (MFS) profile" evidence="6">
    <location>
        <begin position="5"/>
        <end position="439"/>
    </location>
</feature>
<dbReference type="PANTHER" id="PTHR42718:SF42">
    <property type="entry name" value="EXPORT PROTEIN"/>
    <property type="match status" value="1"/>
</dbReference>
<keyword evidence="3 5" id="KW-1133">Transmembrane helix</keyword>
<dbReference type="SUPFAM" id="SSF103473">
    <property type="entry name" value="MFS general substrate transporter"/>
    <property type="match status" value="1"/>
</dbReference>
<dbReference type="Gene3D" id="1.20.1250.20">
    <property type="entry name" value="MFS general substrate transporter like domains"/>
    <property type="match status" value="1"/>
</dbReference>
<keyword evidence="4 5" id="KW-0472">Membrane</keyword>
<reference evidence="8" key="1">
    <citation type="journal article" date="2019" name="Int. J. Syst. Evol. Microbiol.">
        <title>The Global Catalogue of Microorganisms (GCM) 10K type strain sequencing project: providing services to taxonomists for standard genome sequencing and annotation.</title>
        <authorList>
            <consortium name="The Broad Institute Genomics Platform"/>
            <consortium name="The Broad Institute Genome Sequencing Center for Infectious Disease"/>
            <person name="Wu L."/>
            <person name="Ma J."/>
        </authorList>
    </citation>
    <scope>NUCLEOTIDE SEQUENCE [LARGE SCALE GENOMIC DNA]</scope>
    <source>
        <strain evidence="8">CGMCC 4.7641</strain>
    </source>
</reference>
<evidence type="ECO:0000256" key="5">
    <source>
        <dbReference type="SAM" id="Phobius"/>
    </source>
</evidence>
<dbReference type="RefSeq" id="WP_378299206.1">
    <property type="nucleotide sequence ID" value="NZ_JBHUKS010000001.1"/>
</dbReference>
<dbReference type="CDD" id="cd17321">
    <property type="entry name" value="MFS_MMR_MDR_like"/>
    <property type="match status" value="1"/>
</dbReference>
<feature type="transmembrane region" description="Helical" evidence="5">
    <location>
        <begin position="133"/>
        <end position="156"/>
    </location>
</feature>
<comment type="caution">
    <text evidence="7">The sequence shown here is derived from an EMBL/GenBank/DDBJ whole genome shotgun (WGS) entry which is preliminary data.</text>
</comment>
<evidence type="ECO:0000313" key="7">
    <source>
        <dbReference type="EMBL" id="MFD2465819.1"/>
    </source>
</evidence>
<evidence type="ECO:0000256" key="2">
    <source>
        <dbReference type="ARBA" id="ARBA00022692"/>
    </source>
</evidence>
<evidence type="ECO:0000259" key="6">
    <source>
        <dbReference type="PROSITE" id="PS50850"/>
    </source>
</evidence>
<dbReference type="Proteomes" id="UP001597483">
    <property type="component" value="Unassembled WGS sequence"/>
</dbReference>
<name>A0ABW5GZ14_9PSEU</name>
<comment type="subcellular location">
    <subcellularLocation>
        <location evidence="1">Cell membrane</location>
        <topology evidence="1">Multi-pass membrane protein</topology>
    </subcellularLocation>
</comment>
<feature type="transmembrane region" description="Helical" evidence="5">
    <location>
        <begin position="346"/>
        <end position="366"/>
    </location>
</feature>
<evidence type="ECO:0000256" key="3">
    <source>
        <dbReference type="ARBA" id="ARBA00022989"/>
    </source>
</evidence>
<evidence type="ECO:0000256" key="4">
    <source>
        <dbReference type="ARBA" id="ARBA00023136"/>
    </source>
</evidence>
<sequence length="449" mass="44785">MRTAILFTMCAGMFLVQLDVTVVNVALPTLGSELHAGVPQLQWVVVGYSVVLAALLLTGGALGDVLGHRGVVLTGLAVFGAASAACGLAQSAGWLVAARAVQGVGAALVLPGTMAVITGTFSEPAERARALGVWAGISALALPAGPLLGGILVQTAGWRPVFWLNVPIVAAAAVATRRLVPPDVRKPGRVDVPGAATAALALGSGVYAVIAKTPWIGLLAVAAAVAFVVVERRSAEPMLPLPLLRSRQTAGANLVSAAMNFVGLGSVLVFTLYLQDVLGADPIAAAVAVVPMFVPMVLLGPVSGRLTARFGPRPQILAGLVLGAAAMLNLLRIGPGSGYGTLLPTLLVLSVGMGLLTAAVVTAAVADAPGERAGIAGGINNAARQAGGALGVAVFGAVAGEPAARAAFVHGLHLLGFASAGLWLAAAVLAAATVHSRGRRKATCGDELI</sequence>
<dbReference type="InterPro" id="IPR011701">
    <property type="entry name" value="MFS"/>
</dbReference>
<proteinExistence type="predicted"/>
<evidence type="ECO:0000256" key="1">
    <source>
        <dbReference type="ARBA" id="ARBA00004651"/>
    </source>
</evidence>
<dbReference type="InterPro" id="IPR020846">
    <property type="entry name" value="MFS_dom"/>
</dbReference>
<organism evidence="7 8">
    <name type="scientific">Amycolatopsis silviterrae</name>
    <dbReference type="NCBI Taxonomy" id="1656914"/>
    <lineage>
        <taxon>Bacteria</taxon>
        <taxon>Bacillati</taxon>
        <taxon>Actinomycetota</taxon>
        <taxon>Actinomycetes</taxon>
        <taxon>Pseudonocardiales</taxon>
        <taxon>Pseudonocardiaceae</taxon>
        <taxon>Amycolatopsis</taxon>
    </lineage>
</organism>
<feature type="transmembrane region" description="Helical" evidence="5">
    <location>
        <begin position="414"/>
        <end position="434"/>
    </location>
</feature>
<protein>
    <submittedName>
        <fullName evidence="7">MFS transporter</fullName>
    </submittedName>
</protein>
<evidence type="ECO:0000313" key="8">
    <source>
        <dbReference type="Proteomes" id="UP001597483"/>
    </source>
</evidence>
<keyword evidence="2 5" id="KW-0812">Transmembrane</keyword>
<feature type="transmembrane region" description="Helical" evidence="5">
    <location>
        <begin position="215"/>
        <end position="230"/>
    </location>
</feature>
<dbReference type="Gene3D" id="1.20.1720.10">
    <property type="entry name" value="Multidrug resistance protein D"/>
    <property type="match status" value="1"/>
</dbReference>
<feature type="transmembrane region" description="Helical" evidence="5">
    <location>
        <begin position="70"/>
        <end position="94"/>
    </location>
</feature>
<feature type="transmembrane region" description="Helical" evidence="5">
    <location>
        <begin position="100"/>
        <end position="121"/>
    </location>
</feature>
<feature type="transmembrane region" description="Helical" evidence="5">
    <location>
        <begin position="387"/>
        <end position="408"/>
    </location>
</feature>
<gene>
    <name evidence="7" type="ORF">ACFSVL_00360</name>
</gene>
<feature type="transmembrane region" description="Helical" evidence="5">
    <location>
        <begin position="316"/>
        <end position="334"/>
    </location>
</feature>
<keyword evidence="8" id="KW-1185">Reference proteome</keyword>
<dbReference type="PROSITE" id="PS50850">
    <property type="entry name" value="MFS"/>
    <property type="match status" value="1"/>
</dbReference>
<dbReference type="Pfam" id="PF07690">
    <property type="entry name" value="MFS_1"/>
    <property type="match status" value="1"/>
</dbReference>